<dbReference type="SUPFAM" id="SSF54909">
    <property type="entry name" value="Dimeric alpha+beta barrel"/>
    <property type="match status" value="1"/>
</dbReference>
<proteinExistence type="predicted"/>
<dbReference type="InterPro" id="IPR007138">
    <property type="entry name" value="ABM_dom"/>
</dbReference>
<protein>
    <submittedName>
        <fullName evidence="2">Antibiotic biosynthesis monooxygenase</fullName>
    </submittedName>
</protein>
<evidence type="ECO:0000313" key="3">
    <source>
        <dbReference type="Proteomes" id="UP000373449"/>
    </source>
</evidence>
<reference evidence="2 3" key="1">
    <citation type="submission" date="2019-03" db="EMBL/GenBank/DDBJ databases">
        <authorList>
            <consortium name="Pathogen Informatics"/>
        </authorList>
    </citation>
    <scope>NUCLEOTIDE SEQUENCE [LARGE SCALE GENOMIC DNA]</scope>
    <source>
        <strain evidence="2 3">NCTC12282</strain>
    </source>
</reference>
<dbReference type="InterPro" id="IPR050744">
    <property type="entry name" value="AI-2_Isomerase_LsrG"/>
</dbReference>
<accession>A0A484ZI48</accession>
<dbReference type="PANTHER" id="PTHR33336:SF3">
    <property type="entry name" value="ABM DOMAIN-CONTAINING PROTEIN"/>
    <property type="match status" value="1"/>
</dbReference>
<dbReference type="EMBL" id="CAADJA010000002">
    <property type="protein sequence ID" value="VFS47678.1"/>
    <property type="molecule type" value="Genomic_DNA"/>
</dbReference>
<sequence>MSHKTEATVLIQAKAGKAEELKSAMQELIDETLKEPGCELFKIFQHDGNPEAFTLWEIFSNPSALKEHMDKSYTQKFFSLGLTEPLSAIHHAQLSDKQAAPSPFSLIHYCYIRDSYENSHIRQKRPADIGNRAWLYGDERILWCS</sequence>
<dbReference type="PANTHER" id="PTHR33336">
    <property type="entry name" value="QUINOL MONOOXYGENASE YGIN-RELATED"/>
    <property type="match status" value="1"/>
</dbReference>
<dbReference type="PROSITE" id="PS51725">
    <property type="entry name" value="ABM"/>
    <property type="match status" value="1"/>
</dbReference>
<dbReference type="GO" id="GO:0004497">
    <property type="term" value="F:monooxygenase activity"/>
    <property type="evidence" value="ECO:0007669"/>
    <property type="project" value="UniProtKB-KW"/>
</dbReference>
<evidence type="ECO:0000259" key="1">
    <source>
        <dbReference type="PROSITE" id="PS51725"/>
    </source>
</evidence>
<dbReference type="Gene3D" id="3.30.70.100">
    <property type="match status" value="1"/>
</dbReference>
<organism evidence="2 3">
    <name type="scientific">Budvicia aquatica</name>
    <dbReference type="NCBI Taxonomy" id="82979"/>
    <lineage>
        <taxon>Bacteria</taxon>
        <taxon>Pseudomonadati</taxon>
        <taxon>Pseudomonadota</taxon>
        <taxon>Gammaproteobacteria</taxon>
        <taxon>Enterobacterales</taxon>
        <taxon>Budviciaceae</taxon>
        <taxon>Budvicia</taxon>
    </lineage>
</organism>
<keyword evidence="2" id="KW-0503">Monooxygenase</keyword>
<dbReference type="Pfam" id="PF03992">
    <property type="entry name" value="ABM"/>
    <property type="match status" value="1"/>
</dbReference>
<feature type="domain" description="ABM" evidence="1">
    <location>
        <begin position="5"/>
        <end position="94"/>
    </location>
</feature>
<evidence type="ECO:0000313" key="2">
    <source>
        <dbReference type="EMBL" id="VFS47678.1"/>
    </source>
</evidence>
<dbReference type="AlphaFoldDB" id="A0A484ZI48"/>
<dbReference type="RefSeq" id="WP_134531112.1">
    <property type="nucleotide sequence ID" value="NZ_CAADJA010000002.1"/>
</dbReference>
<dbReference type="Proteomes" id="UP000373449">
    <property type="component" value="Unassembled WGS sequence"/>
</dbReference>
<name>A0A484ZI48_9GAMM</name>
<keyword evidence="2" id="KW-0560">Oxidoreductase</keyword>
<gene>
    <name evidence="2" type="ORF">NCTC12282_02616</name>
</gene>
<dbReference type="InterPro" id="IPR011008">
    <property type="entry name" value="Dimeric_a/b-barrel"/>
</dbReference>